<keyword evidence="3" id="KW-1185">Reference proteome</keyword>
<dbReference type="EMBL" id="JAGGKI010000002">
    <property type="protein sequence ID" value="MBP1891602.1"/>
    <property type="molecule type" value="Genomic_DNA"/>
</dbReference>
<dbReference type="GeneID" id="95402720"/>
<evidence type="ECO:0000256" key="1">
    <source>
        <dbReference type="SAM" id="Phobius"/>
    </source>
</evidence>
<feature type="transmembrane region" description="Helical" evidence="1">
    <location>
        <begin position="176"/>
        <end position="194"/>
    </location>
</feature>
<dbReference type="Proteomes" id="UP000706926">
    <property type="component" value="Unassembled WGS sequence"/>
</dbReference>
<gene>
    <name evidence="2" type="ORF">J2Z18_000674</name>
</gene>
<evidence type="ECO:0000313" key="2">
    <source>
        <dbReference type="EMBL" id="MBP1891602.1"/>
    </source>
</evidence>
<keyword evidence="1" id="KW-1133">Transmembrane helix</keyword>
<keyword evidence="1" id="KW-0472">Membrane</keyword>
<dbReference type="RefSeq" id="WP_007132495.1">
    <property type="nucleotide sequence ID" value="NZ_BOSA01000001.1"/>
</dbReference>
<reference evidence="2 3" key="1">
    <citation type="submission" date="2021-03" db="EMBL/GenBank/DDBJ databases">
        <title>Genomic Encyclopedia of Type Strains, Phase IV (KMG-IV): sequencing the most valuable type-strain genomes for metagenomic binning, comparative biology and taxonomic classification.</title>
        <authorList>
            <person name="Goeker M."/>
        </authorList>
    </citation>
    <scope>NUCLEOTIDE SEQUENCE [LARGE SCALE GENOMIC DNA]</scope>
    <source>
        <strain evidence="2 3">DSM 15596</strain>
    </source>
</reference>
<organism evidence="2 3">
    <name type="scientific">Paenibacillus lactis</name>
    <dbReference type="NCBI Taxonomy" id="228574"/>
    <lineage>
        <taxon>Bacteria</taxon>
        <taxon>Bacillati</taxon>
        <taxon>Bacillota</taxon>
        <taxon>Bacilli</taxon>
        <taxon>Bacillales</taxon>
        <taxon>Paenibacillaceae</taxon>
        <taxon>Paenibacillus</taxon>
    </lineage>
</organism>
<feature type="transmembrane region" description="Helical" evidence="1">
    <location>
        <begin position="20"/>
        <end position="39"/>
    </location>
</feature>
<name>A0ABS4F6A3_9BACL</name>
<feature type="transmembrane region" description="Helical" evidence="1">
    <location>
        <begin position="59"/>
        <end position="78"/>
    </location>
</feature>
<dbReference type="Pfam" id="PF12730">
    <property type="entry name" value="ABC2_membrane_4"/>
    <property type="match status" value="1"/>
</dbReference>
<protein>
    <submittedName>
        <fullName evidence="2">ABC-type transport system involved in multi-copper enzyme maturation permease subunit</fullName>
    </submittedName>
</protein>
<accession>A0ABS4F6A3</accession>
<feature type="transmembrane region" description="Helical" evidence="1">
    <location>
        <begin position="104"/>
        <end position="129"/>
    </location>
</feature>
<feature type="transmembrane region" description="Helical" evidence="1">
    <location>
        <begin position="149"/>
        <end position="169"/>
    </location>
</feature>
<evidence type="ECO:0000313" key="3">
    <source>
        <dbReference type="Proteomes" id="UP000706926"/>
    </source>
</evidence>
<sequence>MLKLIKLEWQKSNITGYFKGLAVCIIAIFAAVSLMALGSRGESEPMFENYAAFMSLADILTRITYIIFASVILSRLVIEEYKSNMIQVLFTYPLQRKKIMQAKLSIVFGFCLFSILVTTVVINLLTYFLNPKIGLFEGSVHVDEMMATLPATLLNAFMIAGISLIPLLFGMRKKSTASTITSAVIISFVINATVSNGGSSTSLFQFIAVPMTLCLLGLILGYFSFYRVDRCDVA</sequence>
<proteinExistence type="predicted"/>
<comment type="caution">
    <text evidence="2">The sequence shown here is derived from an EMBL/GenBank/DDBJ whole genome shotgun (WGS) entry which is preliminary data.</text>
</comment>
<feature type="transmembrane region" description="Helical" evidence="1">
    <location>
        <begin position="206"/>
        <end position="225"/>
    </location>
</feature>
<keyword evidence="1" id="KW-0812">Transmembrane</keyword>